<dbReference type="GO" id="GO:0004609">
    <property type="term" value="F:phosphatidylserine decarboxylase activity"/>
    <property type="evidence" value="ECO:0007669"/>
    <property type="project" value="InterPro"/>
</dbReference>
<evidence type="ECO:0000256" key="1">
    <source>
        <dbReference type="ARBA" id="ARBA00022475"/>
    </source>
</evidence>
<dbReference type="EMBL" id="CP009502">
    <property type="protein sequence ID" value="AKB15702.1"/>
    <property type="molecule type" value="Genomic_DNA"/>
</dbReference>
<comment type="catalytic activity">
    <reaction evidence="11">
        <text>archaetidylserine + H(+) = archaetidylethanolamine + CO2</text>
        <dbReference type="Rhea" id="RHEA:51488"/>
        <dbReference type="ChEBI" id="CHEBI:15378"/>
        <dbReference type="ChEBI" id="CHEBI:16526"/>
        <dbReference type="ChEBI" id="CHEBI:71517"/>
        <dbReference type="ChEBI" id="CHEBI:134176"/>
    </reaction>
</comment>
<keyword evidence="9 11" id="KW-1208">Phospholipid metabolism</keyword>
<organism evidence="13 14">
    <name type="scientific">Methanosarcina thermophila CHTI-55</name>
    <dbReference type="NCBI Taxonomy" id="1434121"/>
    <lineage>
        <taxon>Archaea</taxon>
        <taxon>Methanobacteriati</taxon>
        <taxon>Methanobacteriota</taxon>
        <taxon>Stenosarchaea group</taxon>
        <taxon>Methanomicrobia</taxon>
        <taxon>Methanosarcinales</taxon>
        <taxon>Methanosarcinaceae</taxon>
        <taxon>Methanosarcina</taxon>
    </lineage>
</organism>
<feature type="modified residue" description="Pyruvic acid (Ser); by autocatalysis" evidence="11">
    <location>
        <position position="171"/>
    </location>
</feature>
<feature type="site" description="Cleavage (non-hydrolytic); by autocatalysis" evidence="11">
    <location>
        <begin position="170"/>
        <end position="171"/>
    </location>
</feature>
<dbReference type="GeneID" id="41602720"/>
<dbReference type="HOGENOM" id="CLU_072492_1_0_2"/>
<dbReference type="Pfam" id="PF02666">
    <property type="entry name" value="PS_Dcarbxylase"/>
    <property type="match status" value="1"/>
</dbReference>
<dbReference type="EC" id="4.1.1.-" evidence="11"/>
<feature type="transmembrane region" description="Helical" evidence="12">
    <location>
        <begin position="34"/>
        <end position="50"/>
    </location>
</feature>
<keyword evidence="5 11" id="KW-0472">Membrane</keyword>
<reference evidence="13 14" key="1">
    <citation type="submission" date="2014-07" db="EMBL/GenBank/DDBJ databases">
        <title>Methanogenic archaea and the global carbon cycle.</title>
        <authorList>
            <person name="Henriksen J.R."/>
            <person name="Luke J."/>
            <person name="Reinhart S."/>
            <person name="Benedict M.N."/>
            <person name="Youngblut N.D."/>
            <person name="Metcalf M.E."/>
            <person name="Whitaker R.J."/>
            <person name="Metcalf W.W."/>
        </authorList>
    </citation>
    <scope>NUCLEOTIDE SEQUENCE [LARGE SCALE GENOMIC DNA]</scope>
    <source>
        <strain evidence="13 14">CHTI-55</strain>
    </source>
</reference>
<dbReference type="HAMAP" id="MF_00664">
    <property type="entry name" value="PS_decarb_PSD_A"/>
    <property type="match status" value="1"/>
</dbReference>
<evidence type="ECO:0000256" key="11">
    <source>
        <dbReference type="HAMAP-Rule" id="MF_00664"/>
    </source>
</evidence>
<evidence type="ECO:0000256" key="2">
    <source>
        <dbReference type="ARBA" id="ARBA00022516"/>
    </source>
</evidence>
<evidence type="ECO:0000256" key="8">
    <source>
        <dbReference type="ARBA" id="ARBA00023239"/>
    </source>
</evidence>
<keyword evidence="10 11" id="KW-0670">Pyruvate</keyword>
<evidence type="ECO:0000256" key="5">
    <source>
        <dbReference type="ARBA" id="ARBA00023136"/>
    </source>
</evidence>
<comment type="function">
    <text evidence="11">Catalyzes the formation of archaetidylethanolamine (PtdEtn) from archaetidylserine (PtdSer).</text>
</comment>
<dbReference type="RefSeq" id="WP_082086827.1">
    <property type="nucleotide sequence ID" value="NZ_CP009502.1"/>
</dbReference>
<evidence type="ECO:0000256" key="3">
    <source>
        <dbReference type="ARBA" id="ARBA00022793"/>
    </source>
</evidence>
<evidence type="ECO:0000313" key="14">
    <source>
        <dbReference type="Proteomes" id="UP000056925"/>
    </source>
</evidence>
<dbReference type="PANTHER" id="PTHR35809:SF1">
    <property type="entry name" value="ARCHAETIDYLSERINE DECARBOXYLASE PROENZYME-RELATED"/>
    <property type="match status" value="1"/>
</dbReference>
<proteinExistence type="inferred from homology"/>
<protein>
    <recommendedName>
        <fullName evidence="11">Putative archaetidylserine decarboxylase proenzyme</fullName>
        <ecNumber evidence="11">4.1.1.-</ecNumber>
    </recommendedName>
    <component>
        <recommendedName>
            <fullName evidence="11">Archaetidylserine decarboxylase alpha chain</fullName>
        </recommendedName>
    </component>
    <component>
        <recommendedName>
            <fullName evidence="11">Archaetidylserine decarboxylase beta chain</fullName>
        </recommendedName>
    </component>
</protein>
<feature type="active site" description="Schiff-base intermediate with substrate; via pyruvic acid" evidence="11">
    <location>
        <position position="171"/>
    </location>
</feature>
<evidence type="ECO:0000256" key="9">
    <source>
        <dbReference type="ARBA" id="ARBA00023264"/>
    </source>
</evidence>
<feature type="chain" id="PRO_5023211818" description="Archaetidylserine decarboxylase alpha chain" evidence="11">
    <location>
        <begin position="171"/>
        <end position="230"/>
    </location>
</feature>
<keyword evidence="3 11" id="KW-0210">Decarboxylase</keyword>
<comment type="subcellular location">
    <subcellularLocation>
        <location evidence="11">Cell membrane</location>
        <topology evidence="11">Peripheral membrane protein</topology>
    </subcellularLocation>
</comment>
<dbReference type="InterPro" id="IPR033175">
    <property type="entry name" value="PSD-A"/>
</dbReference>
<dbReference type="KEGG" id="mthe:MSTHC_1384"/>
<accession>A0A0E3NF62</accession>
<dbReference type="PATRIC" id="fig|1434121.4.peg.1707"/>
<name>A0A0E3NF62_METTE</name>
<evidence type="ECO:0000256" key="10">
    <source>
        <dbReference type="ARBA" id="ARBA00023317"/>
    </source>
</evidence>
<gene>
    <name evidence="11" type="primary">asd</name>
    <name evidence="13" type="ORF">MSTHC_1384</name>
</gene>
<comment type="cofactor">
    <cofactor evidence="11">
        <name>pyruvate</name>
        <dbReference type="ChEBI" id="CHEBI:15361"/>
    </cofactor>
    <text evidence="11">Binds 1 pyruvoyl group covalently per subunit.</text>
</comment>
<evidence type="ECO:0000256" key="12">
    <source>
        <dbReference type="SAM" id="Phobius"/>
    </source>
</evidence>
<keyword evidence="7 11" id="KW-0594">Phospholipid biosynthesis</keyword>
<dbReference type="Proteomes" id="UP000056925">
    <property type="component" value="Chromosome"/>
</dbReference>
<evidence type="ECO:0000256" key="6">
    <source>
        <dbReference type="ARBA" id="ARBA00023145"/>
    </source>
</evidence>
<keyword evidence="2 11" id="KW-0444">Lipid biosynthesis</keyword>
<evidence type="ECO:0000256" key="4">
    <source>
        <dbReference type="ARBA" id="ARBA00023098"/>
    </source>
</evidence>
<keyword evidence="4 11" id="KW-0443">Lipid metabolism</keyword>
<dbReference type="AlphaFoldDB" id="A0A0E3NF62"/>
<comment type="subunit">
    <text evidence="11">Heterodimer of a large membrane-associated beta subunit and a small pyruvoyl-containing alpha subunit.</text>
</comment>
<keyword evidence="8 11" id="KW-0456">Lyase</keyword>
<keyword evidence="1 11" id="KW-1003">Cell membrane</keyword>
<evidence type="ECO:0000256" key="7">
    <source>
        <dbReference type="ARBA" id="ARBA00023209"/>
    </source>
</evidence>
<keyword evidence="12" id="KW-1133">Transmembrane helix</keyword>
<keyword evidence="12" id="KW-0812">Transmembrane</keyword>
<comment type="similarity">
    <text evidence="11">Belongs to the phosphatidylserine decarboxylase family. PSD-A subfamily.</text>
</comment>
<feature type="chain" id="PRO_5023211820" description="Archaetidylserine decarboxylase beta chain" evidence="11">
    <location>
        <begin position="1"/>
        <end position="170"/>
    </location>
</feature>
<dbReference type="PANTHER" id="PTHR35809">
    <property type="entry name" value="ARCHAETIDYLSERINE DECARBOXYLASE PROENZYME-RELATED"/>
    <property type="match status" value="1"/>
</dbReference>
<dbReference type="GO" id="GO:0005886">
    <property type="term" value="C:plasma membrane"/>
    <property type="evidence" value="ECO:0007669"/>
    <property type="project" value="UniProtKB-SubCell"/>
</dbReference>
<sequence>MLAKGSEPWLLTAALITITFAVLSKAMNSSHLTHVTYISMVLTFFMVLFFRDPERKVEVSDTYMVSPADGTVIDIRGRKVCIFMFLQNVHVNRAPISGRIREITYRKGGYLPAFCKDSERNERNEFIIHTKYGDVSVTQIAGTIARRIVSYPRVNDFIEQGQRIGMIRFGSRVDVTIPQNFEIIVRKGERVLAGKTIIATIKNDRDFEHEHISNVKAPGPGLSLEPSLRN</sequence>
<evidence type="ECO:0000313" key="13">
    <source>
        <dbReference type="EMBL" id="AKB15702.1"/>
    </source>
</evidence>
<dbReference type="NCBIfam" id="NF003685">
    <property type="entry name" value="PRK05305.2-5"/>
    <property type="match status" value="1"/>
</dbReference>
<comment type="PTM">
    <text evidence="11">Is synthesized initially as an inactive proenzyme. Formation of the active enzyme involves a self-maturation process in which the active site pyruvoyl group is generated from an internal serine residue via an autocatalytic post-translational modification. Two non-identical subunits are generated from the proenzyme in this reaction, and the pyruvate is formed at the N-terminus of the alpha chain, which is derived from the carboxyl end of the proenzyme. The post-translation cleavage follows an unusual pathway, termed non-hydrolytic serinolysis, in which the side chain hydroxyl group of the serine supplies its oxygen atom to form the C-terminus of the beta chain, while the remainder of the serine residue undergoes an oxidative deamination to produce ammonia and the pyruvoyl prosthetic group on the alpha chain.</text>
</comment>
<dbReference type="GO" id="GO:0008654">
    <property type="term" value="P:phospholipid biosynthetic process"/>
    <property type="evidence" value="ECO:0007669"/>
    <property type="project" value="UniProtKB-UniRule"/>
</dbReference>
<keyword evidence="6 11" id="KW-0865">Zymogen</keyword>
<dbReference type="InterPro" id="IPR003817">
    <property type="entry name" value="PS_Dcarbxylase"/>
</dbReference>